<feature type="non-terminal residue" evidence="1">
    <location>
        <position position="99"/>
    </location>
</feature>
<accession>A0ABP0J6F1</accession>
<organism evidence="1 2">
    <name type="scientific">Durusdinium trenchii</name>
    <dbReference type="NCBI Taxonomy" id="1381693"/>
    <lineage>
        <taxon>Eukaryota</taxon>
        <taxon>Sar</taxon>
        <taxon>Alveolata</taxon>
        <taxon>Dinophyceae</taxon>
        <taxon>Suessiales</taxon>
        <taxon>Symbiodiniaceae</taxon>
        <taxon>Durusdinium</taxon>
    </lineage>
</organism>
<protein>
    <submittedName>
        <fullName evidence="1">Uncharacterized protein</fullName>
    </submittedName>
</protein>
<evidence type="ECO:0000313" key="2">
    <source>
        <dbReference type="Proteomes" id="UP001642464"/>
    </source>
</evidence>
<name>A0ABP0J6F1_9DINO</name>
<sequence>MRDQQRAWIMNGLRHLRAPAVIATLVGLVFAVPGLDFEKPIDHFEAFSGSAESMAVTRGEWEEGRRAVPFDISISEDMTLLSDQGFANALFHCCNLKPG</sequence>
<keyword evidence="2" id="KW-1185">Reference proteome</keyword>
<gene>
    <name evidence="1" type="ORF">SCF082_LOCUS10412</name>
</gene>
<proteinExistence type="predicted"/>
<comment type="caution">
    <text evidence="1">The sequence shown here is derived from an EMBL/GenBank/DDBJ whole genome shotgun (WGS) entry which is preliminary data.</text>
</comment>
<reference evidence="1 2" key="1">
    <citation type="submission" date="2024-02" db="EMBL/GenBank/DDBJ databases">
        <authorList>
            <person name="Chen Y."/>
            <person name="Shah S."/>
            <person name="Dougan E. K."/>
            <person name="Thang M."/>
            <person name="Chan C."/>
        </authorList>
    </citation>
    <scope>NUCLEOTIDE SEQUENCE [LARGE SCALE GENOMIC DNA]</scope>
</reference>
<evidence type="ECO:0000313" key="1">
    <source>
        <dbReference type="EMBL" id="CAK9009789.1"/>
    </source>
</evidence>
<dbReference type="Proteomes" id="UP001642464">
    <property type="component" value="Unassembled WGS sequence"/>
</dbReference>
<dbReference type="EMBL" id="CAXAMM010006086">
    <property type="protein sequence ID" value="CAK9009789.1"/>
    <property type="molecule type" value="Genomic_DNA"/>
</dbReference>